<comment type="caution">
    <text evidence="1">The sequence shown here is derived from an EMBL/GenBank/DDBJ whole genome shotgun (WGS) entry which is preliminary data.</text>
</comment>
<proteinExistence type="predicted"/>
<dbReference type="Proteomes" id="UP000828048">
    <property type="component" value="Chromosome 9"/>
</dbReference>
<organism evidence="1 2">
    <name type="scientific">Vaccinium darrowii</name>
    <dbReference type="NCBI Taxonomy" id="229202"/>
    <lineage>
        <taxon>Eukaryota</taxon>
        <taxon>Viridiplantae</taxon>
        <taxon>Streptophyta</taxon>
        <taxon>Embryophyta</taxon>
        <taxon>Tracheophyta</taxon>
        <taxon>Spermatophyta</taxon>
        <taxon>Magnoliopsida</taxon>
        <taxon>eudicotyledons</taxon>
        <taxon>Gunneridae</taxon>
        <taxon>Pentapetalae</taxon>
        <taxon>asterids</taxon>
        <taxon>Ericales</taxon>
        <taxon>Ericaceae</taxon>
        <taxon>Vaccinioideae</taxon>
        <taxon>Vaccinieae</taxon>
        <taxon>Vaccinium</taxon>
    </lineage>
</organism>
<evidence type="ECO:0000313" key="1">
    <source>
        <dbReference type="EMBL" id="KAH7866175.1"/>
    </source>
</evidence>
<name>A0ACB7ZKP4_9ERIC</name>
<sequence>MGSVTKGGNQKENLGFFVFVCWQIWKARNDWVFNKKWIGEQEILGYGTNEFHDFVAATSKTREPRQPMEETISKWNPSNHGVVKINSDGAFDGSGKKGSVGLVARDYLGQVKWVTAIPLSNTHSAEAVEALGFRWAVTLAKEKGGKRFSFEGDAQFIIQMLKGEKAISSSLAVIIRDIIRLSTSFCDFSFTPQFKKQEKEAGKIFSPIQEAQTTDPAMTRSASTAVLKLPFDLSATTLIFLLKSSDINPPFLLRTTTETVASQLKSSVANSIIESGAPVIVSSWNTNTNFLDRTILANSPSMFPFKPTIFLHGFKYSPQYTWRGALRWLGDT</sequence>
<accession>A0ACB7ZKP4</accession>
<evidence type="ECO:0000313" key="2">
    <source>
        <dbReference type="Proteomes" id="UP000828048"/>
    </source>
</evidence>
<keyword evidence="2" id="KW-1185">Reference proteome</keyword>
<protein>
    <submittedName>
        <fullName evidence="1">Uncharacterized protein</fullName>
    </submittedName>
</protein>
<reference evidence="1 2" key="1">
    <citation type="journal article" date="2021" name="Hortic Res">
        <title>High-quality reference genome and annotation aids understanding of berry development for evergreen blueberry (Vaccinium darrowii).</title>
        <authorList>
            <person name="Yu J."/>
            <person name="Hulse-Kemp A.M."/>
            <person name="Babiker E."/>
            <person name="Staton M."/>
        </authorList>
    </citation>
    <scope>NUCLEOTIDE SEQUENCE [LARGE SCALE GENOMIC DNA]</scope>
    <source>
        <strain evidence="2">cv. NJ 8807/NJ 8810</strain>
        <tissue evidence="1">Young leaf</tissue>
    </source>
</reference>
<gene>
    <name evidence="1" type="ORF">Vadar_016730</name>
</gene>
<dbReference type="EMBL" id="CM037159">
    <property type="protein sequence ID" value="KAH7866175.1"/>
    <property type="molecule type" value="Genomic_DNA"/>
</dbReference>